<keyword evidence="4 5" id="KW-0804">Transcription</keyword>
<name>A0AAW6TVM9_9BACT</name>
<dbReference type="NCBIfam" id="NF006886">
    <property type="entry name" value="PRK09376.1"/>
    <property type="match status" value="1"/>
</dbReference>
<dbReference type="GO" id="GO:0008186">
    <property type="term" value="F:ATP-dependent activity, acting on RNA"/>
    <property type="evidence" value="ECO:0007669"/>
    <property type="project" value="InterPro"/>
</dbReference>
<evidence type="ECO:0000256" key="1">
    <source>
        <dbReference type="ARBA" id="ARBA00022801"/>
    </source>
</evidence>
<reference evidence="8" key="1">
    <citation type="submission" date="2023-05" db="EMBL/GenBank/DDBJ databases">
        <title>Anaerotaeda fermentans gen. nov., sp. nov., a novel anaerobic planctomycete of the new family within the order Sedimentisphaerales isolated from Taman Peninsula, Russia.</title>
        <authorList>
            <person name="Khomyakova M.A."/>
            <person name="Merkel A.Y."/>
            <person name="Slobodkin A.I."/>
        </authorList>
    </citation>
    <scope>NUCLEOTIDE SEQUENCE</scope>
    <source>
        <strain evidence="8">M17dextr</strain>
    </source>
</reference>
<keyword evidence="3 5" id="KW-0805">Transcription regulation</keyword>
<feature type="domain" description="Rho RNA-BD" evidence="7">
    <location>
        <begin position="2"/>
        <end position="74"/>
    </location>
</feature>
<dbReference type="InterPro" id="IPR000194">
    <property type="entry name" value="ATPase_F1/V1/A1_a/bsu_nucl-bd"/>
</dbReference>
<comment type="similarity">
    <text evidence="5 6">Belongs to the Rho family.</text>
</comment>
<keyword evidence="2 5" id="KW-0347">Helicase</keyword>
<dbReference type="GO" id="GO:0003723">
    <property type="term" value="F:RNA binding"/>
    <property type="evidence" value="ECO:0007669"/>
    <property type="project" value="UniProtKB-UniRule"/>
</dbReference>
<keyword evidence="5" id="KW-0547">Nucleotide-binding</keyword>
<feature type="binding site" evidence="5">
    <location>
        <begin position="128"/>
        <end position="133"/>
    </location>
    <ligand>
        <name>ATP</name>
        <dbReference type="ChEBI" id="CHEBI:30616"/>
    </ligand>
</feature>
<evidence type="ECO:0000256" key="6">
    <source>
        <dbReference type="PROSITE-ProRule" id="PRU01203"/>
    </source>
</evidence>
<feature type="binding site" evidence="5">
    <location>
        <position position="159"/>
    </location>
    <ligand>
        <name>ATP</name>
        <dbReference type="ChEBI" id="CHEBI:30616"/>
    </ligand>
</feature>
<comment type="caution">
    <text evidence="5">Lacks conserved residue(s) required for the propagation of feature annotation.</text>
</comment>
<gene>
    <name evidence="5 8" type="primary">rho</name>
    <name evidence="8" type="ORF">QJ522_00795</name>
</gene>
<keyword evidence="9" id="KW-1185">Reference proteome</keyword>
<dbReference type="GO" id="GO:0016787">
    <property type="term" value="F:hydrolase activity"/>
    <property type="evidence" value="ECO:0007669"/>
    <property type="project" value="UniProtKB-KW"/>
</dbReference>
<dbReference type="InterPro" id="IPR004665">
    <property type="entry name" value="Term_rho"/>
</dbReference>
<dbReference type="Proteomes" id="UP001431776">
    <property type="component" value="Unassembled WGS sequence"/>
</dbReference>
<comment type="subunit">
    <text evidence="5">Homohexamer. The homohexamer assembles into an open ring structure.</text>
</comment>
<dbReference type="GO" id="GO:0004386">
    <property type="term" value="F:helicase activity"/>
    <property type="evidence" value="ECO:0007669"/>
    <property type="project" value="UniProtKB-UniRule"/>
</dbReference>
<evidence type="ECO:0000313" key="8">
    <source>
        <dbReference type="EMBL" id="MDI6447564.1"/>
    </source>
</evidence>
<evidence type="ECO:0000259" key="7">
    <source>
        <dbReference type="PROSITE" id="PS51856"/>
    </source>
</evidence>
<evidence type="ECO:0000256" key="2">
    <source>
        <dbReference type="ARBA" id="ARBA00022806"/>
    </source>
</evidence>
<dbReference type="GO" id="GO:0006353">
    <property type="term" value="P:DNA-templated transcription termination"/>
    <property type="evidence" value="ECO:0007669"/>
    <property type="project" value="UniProtKB-UniRule"/>
</dbReference>
<dbReference type="HAMAP" id="MF_01884">
    <property type="entry name" value="Rho"/>
    <property type="match status" value="1"/>
</dbReference>
<dbReference type="PROSITE" id="PS51856">
    <property type="entry name" value="RHO_RNA_BD"/>
    <property type="match status" value="1"/>
</dbReference>
<dbReference type="Gene3D" id="2.40.50.140">
    <property type="entry name" value="Nucleic acid-binding proteins"/>
    <property type="match status" value="1"/>
</dbReference>
<dbReference type="PANTHER" id="PTHR46425">
    <property type="entry name" value="TRANSCRIPTION TERMINATION FACTOR RHO"/>
    <property type="match status" value="1"/>
</dbReference>
<evidence type="ECO:0000256" key="4">
    <source>
        <dbReference type="ARBA" id="ARBA00023163"/>
    </source>
</evidence>
<dbReference type="RefSeq" id="WP_349242975.1">
    <property type="nucleotide sequence ID" value="NZ_JASCXX010000001.1"/>
</dbReference>
<evidence type="ECO:0000313" key="9">
    <source>
        <dbReference type="Proteomes" id="UP001431776"/>
    </source>
</evidence>
<dbReference type="AlphaFoldDB" id="A0AAW6TVM9"/>
<evidence type="ECO:0000256" key="3">
    <source>
        <dbReference type="ARBA" id="ARBA00023015"/>
    </source>
</evidence>
<sequence length="372" mass="41175">MADTITGILKHVAKRQFAVRTAERSFRPGPVELMVHPELLRRIPLTEGAAVTGQIERKKGKPSLTTVETIGGLAPDAFRKRPHFADLTAVDPHERFDLGSSGQVSMRIVDLIAPIGKGTRQLIVSPPKAGKTVLLEQMVLAIRQCSPQSRVIVLLLDERPEEVTHFRRAVEGAEVVSSTSDHSADEHTELAELMLAHVQTELECGREIVLLIDSLTRMGRAFNNRTRRRGAPRGHTMSGGLEAGILEVPRRLFGLARNVENGGSITIIATCLTNTGSRMDQLIFEEFKGTGNSEVVLDRTLAEARVYPAIDIPASGTRKETKLYDDKRSQGLITLRRVLANYGPRDAMEALFKLLKRYPTNEEFLESMRSQS</sequence>
<keyword evidence="5" id="KW-0067">ATP-binding</keyword>
<evidence type="ECO:0000256" key="5">
    <source>
        <dbReference type="HAMAP-Rule" id="MF_01884"/>
    </source>
</evidence>
<dbReference type="EMBL" id="JASCXX010000001">
    <property type="protein sequence ID" value="MDI6447564.1"/>
    <property type="molecule type" value="Genomic_DNA"/>
</dbReference>
<keyword evidence="5" id="KW-0806">Transcription termination</keyword>
<accession>A0AAW6TVM9</accession>
<dbReference type="GO" id="GO:0005524">
    <property type="term" value="F:ATP binding"/>
    <property type="evidence" value="ECO:0007669"/>
    <property type="project" value="UniProtKB-UniRule"/>
</dbReference>
<comment type="function">
    <text evidence="5">Facilitates transcription termination by a mechanism that involves Rho binding to the nascent RNA, activation of Rho's RNA-dependent ATPase activity, and release of the mRNA from the DNA template.</text>
</comment>
<dbReference type="InterPro" id="IPR012340">
    <property type="entry name" value="NA-bd_OB-fold"/>
</dbReference>
<dbReference type="PANTHER" id="PTHR46425:SF1">
    <property type="entry name" value="TRANSCRIPTION TERMINATION FACTOR RHO"/>
    <property type="match status" value="1"/>
</dbReference>
<keyword evidence="5 6" id="KW-0694">RNA-binding</keyword>
<dbReference type="Pfam" id="PF00006">
    <property type="entry name" value="ATP-synt_ab"/>
    <property type="match status" value="1"/>
</dbReference>
<dbReference type="SUPFAM" id="SSF52540">
    <property type="entry name" value="P-loop containing nucleoside triphosphate hydrolases"/>
    <property type="match status" value="1"/>
</dbReference>
<dbReference type="EC" id="3.6.4.-" evidence="5"/>
<dbReference type="Gene3D" id="3.40.50.300">
    <property type="entry name" value="P-loop containing nucleotide triphosphate hydrolases"/>
    <property type="match status" value="1"/>
</dbReference>
<dbReference type="InterPro" id="IPR011113">
    <property type="entry name" value="Rho_RNA-bd"/>
</dbReference>
<dbReference type="InterPro" id="IPR027417">
    <property type="entry name" value="P-loop_NTPase"/>
</dbReference>
<proteinExistence type="inferred from homology"/>
<keyword evidence="1 5" id="KW-0378">Hydrolase</keyword>
<organism evidence="8 9">
    <name type="scientific">Anaerobaca lacustris</name>
    <dbReference type="NCBI Taxonomy" id="3044600"/>
    <lineage>
        <taxon>Bacteria</taxon>
        <taxon>Pseudomonadati</taxon>
        <taxon>Planctomycetota</taxon>
        <taxon>Phycisphaerae</taxon>
        <taxon>Sedimentisphaerales</taxon>
        <taxon>Anaerobacaceae</taxon>
        <taxon>Anaerobaca</taxon>
    </lineage>
</organism>
<protein>
    <recommendedName>
        <fullName evidence="5">Transcription termination factor Rho</fullName>
        <ecNumber evidence="5">3.6.4.-</ecNumber>
    </recommendedName>
    <alternativeName>
        <fullName evidence="5">ATP-dependent helicase Rho</fullName>
    </alternativeName>
</protein>
<comment type="caution">
    <text evidence="8">The sequence shown here is derived from an EMBL/GenBank/DDBJ whole genome shotgun (WGS) entry which is preliminary data.</text>
</comment>